<evidence type="ECO:0000313" key="16">
    <source>
        <dbReference type="Proteomes" id="UP000391834"/>
    </source>
</evidence>
<dbReference type="PRINTS" id="PR00368">
    <property type="entry name" value="FADPNR"/>
</dbReference>
<feature type="domain" description="FAD-dependent oxidoreductase 2 FAD-binding" evidence="13">
    <location>
        <begin position="7"/>
        <end position="379"/>
    </location>
</feature>
<dbReference type="PANTHER" id="PTHR42716">
    <property type="entry name" value="L-ASPARTATE OXIDASE"/>
    <property type="match status" value="1"/>
</dbReference>
<evidence type="ECO:0000256" key="5">
    <source>
        <dbReference type="ARBA" id="ARBA00022630"/>
    </source>
</evidence>
<evidence type="ECO:0000256" key="11">
    <source>
        <dbReference type="PIRSR" id="PIRSR000171-1"/>
    </source>
</evidence>
<evidence type="ECO:0000256" key="8">
    <source>
        <dbReference type="ARBA" id="ARBA00023002"/>
    </source>
</evidence>
<dbReference type="PANTHER" id="PTHR42716:SF2">
    <property type="entry name" value="L-ASPARTATE OXIDASE, CHLOROPLASTIC"/>
    <property type="match status" value="1"/>
</dbReference>
<evidence type="ECO:0000256" key="12">
    <source>
        <dbReference type="RuleBase" id="RU362049"/>
    </source>
</evidence>
<evidence type="ECO:0000256" key="4">
    <source>
        <dbReference type="ARBA" id="ARBA00012173"/>
    </source>
</evidence>
<evidence type="ECO:0000256" key="10">
    <source>
        <dbReference type="NCBIfam" id="TIGR00551"/>
    </source>
</evidence>
<dbReference type="Proteomes" id="UP000391834">
    <property type="component" value="Unassembled WGS sequence"/>
</dbReference>
<dbReference type="GO" id="GO:0008734">
    <property type="term" value="F:L-aspartate oxidase activity"/>
    <property type="evidence" value="ECO:0007669"/>
    <property type="project" value="UniProtKB-UniRule"/>
</dbReference>
<dbReference type="GO" id="GO:0005737">
    <property type="term" value="C:cytoplasm"/>
    <property type="evidence" value="ECO:0007669"/>
    <property type="project" value="UniProtKB-SubCell"/>
</dbReference>
<dbReference type="Gene3D" id="3.50.50.60">
    <property type="entry name" value="FAD/NAD(P)-binding domain"/>
    <property type="match status" value="1"/>
</dbReference>
<dbReference type="OrthoDB" id="9806724at2"/>
<keyword evidence="7 12" id="KW-0274">FAD</keyword>
<evidence type="ECO:0000259" key="13">
    <source>
        <dbReference type="Pfam" id="PF00890"/>
    </source>
</evidence>
<dbReference type="FunFam" id="3.90.700.10:FF:000002">
    <property type="entry name" value="L-aspartate oxidase"/>
    <property type="match status" value="1"/>
</dbReference>
<dbReference type="PIRSF" id="PIRSF000171">
    <property type="entry name" value="SDHA_APRA_LASPO"/>
    <property type="match status" value="1"/>
</dbReference>
<feature type="domain" description="Fumarate reductase/succinate dehydrogenase flavoprotein-like C-terminal" evidence="14">
    <location>
        <begin position="424"/>
        <end position="525"/>
    </location>
</feature>
<dbReference type="InterPro" id="IPR003953">
    <property type="entry name" value="FAD-dep_OxRdtase_2_FAD-bd"/>
</dbReference>
<evidence type="ECO:0000256" key="7">
    <source>
        <dbReference type="ARBA" id="ARBA00022827"/>
    </source>
</evidence>
<name>A0A5M4AZ21_9BACT</name>
<evidence type="ECO:0000256" key="9">
    <source>
        <dbReference type="ARBA" id="ARBA00048305"/>
    </source>
</evidence>
<dbReference type="UniPathway" id="UPA00253">
    <property type="reaction ID" value="UER00326"/>
</dbReference>
<organism evidence="15 16">
    <name type="scientific">Prolixibacter bellariivorans</name>
    <dbReference type="NCBI Taxonomy" id="314319"/>
    <lineage>
        <taxon>Bacteria</taxon>
        <taxon>Pseudomonadati</taxon>
        <taxon>Bacteroidota</taxon>
        <taxon>Bacteroidia</taxon>
        <taxon>Marinilabiliales</taxon>
        <taxon>Prolixibacteraceae</taxon>
        <taxon>Prolixibacter</taxon>
    </lineage>
</organism>
<proteinExistence type="inferred from homology"/>
<dbReference type="SUPFAM" id="SSF51905">
    <property type="entry name" value="FAD/NAD(P)-binding domain"/>
    <property type="match status" value="1"/>
</dbReference>
<dbReference type="AlphaFoldDB" id="A0A5M4AZ21"/>
<comment type="catalytic activity">
    <reaction evidence="9">
        <text>L-aspartate + O2 = iminosuccinate + H2O2</text>
        <dbReference type="Rhea" id="RHEA:25876"/>
        <dbReference type="ChEBI" id="CHEBI:15379"/>
        <dbReference type="ChEBI" id="CHEBI:16240"/>
        <dbReference type="ChEBI" id="CHEBI:29991"/>
        <dbReference type="ChEBI" id="CHEBI:77875"/>
        <dbReference type="EC" id="1.4.3.16"/>
    </reaction>
    <physiologicalReaction direction="left-to-right" evidence="9">
        <dbReference type="Rhea" id="RHEA:25877"/>
    </physiologicalReaction>
</comment>
<dbReference type="Pfam" id="PF02910">
    <property type="entry name" value="Succ_DH_flav_C"/>
    <property type="match status" value="1"/>
</dbReference>
<keyword evidence="16" id="KW-1185">Reference proteome</keyword>
<comment type="similarity">
    <text evidence="3 12">Belongs to the FAD-dependent oxidoreductase 2 family. NadB subfamily.</text>
</comment>
<dbReference type="InterPro" id="IPR027477">
    <property type="entry name" value="Succ_DH/fumarate_Rdtase_cat_sf"/>
</dbReference>
<dbReference type="InterPro" id="IPR005288">
    <property type="entry name" value="NadB"/>
</dbReference>
<dbReference type="InterPro" id="IPR015939">
    <property type="entry name" value="Fum_Rdtase/Succ_DH_flav-like_C"/>
</dbReference>
<keyword evidence="5 12" id="KW-0285">Flavoprotein</keyword>
<dbReference type="RefSeq" id="WP_025863014.1">
    <property type="nucleotide sequence ID" value="NZ_BLAX01000001.1"/>
</dbReference>
<evidence type="ECO:0000256" key="1">
    <source>
        <dbReference type="ARBA" id="ARBA00001974"/>
    </source>
</evidence>
<dbReference type="PRINTS" id="PR00411">
    <property type="entry name" value="PNDRDTASEI"/>
</dbReference>
<accession>A0A5M4AZ21</accession>
<dbReference type="Gene3D" id="3.90.700.10">
    <property type="entry name" value="Succinate dehydrogenase/fumarate reductase flavoprotein, catalytic domain"/>
    <property type="match status" value="1"/>
</dbReference>
<dbReference type="EMBL" id="BLAX01000001">
    <property type="protein sequence ID" value="GET33150.1"/>
    <property type="molecule type" value="Genomic_DNA"/>
</dbReference>
<dbReference type="NCBIfam" id="TIGR00551">
    <property type="entry name" value="nadB"/>
    <property type="match status" value="1"/>
</dbReference>
<evidence type="ECO:0000256" key="2">
    <source>
        <dbReference type="ARBA" id="ARBA00004950"/>
    </source>
</evidence>
<evidence type="ECO:0000313" key="15">
    <source>
        <dbReference type="EMBL" id="GET33150.1"/>
    </source>
</evidence>
<evidence type="ECO:0000256" key="6">
    <source>
        <dbReference type="ARBA" id="ARBA00022642"/>
    </source>
</evidence>
<dbReference type="EC" id="1.4.3.16" evidence="4 10"/>
<dbReference type="SUPFAM" id="SSF46977">
    <property type="entry name" value="Succinate dehydrogenase/fumarate reductase flavoprotein C-terminal domain"/>
    <property type="match status" value="1"/>
</dbReference>
<keyword evidence="6 12" id="KW-0662">Pyridine nucleotide biosynthesis</keyword>
<evidence type="ECO:0000256" key="3">
    <source>
        <dbReference type="ARBA" id="ARBA00008562"/>
    </source>
</evidence>
<comment type="caution">
    <text evidence="15">The sequence shown here is derived from an EMBL/GenBank/DDBJ whole genome shotgun (WGS) entry which is preliminary data.</text>
</comment>
<comment type="function">
    <text evidence="12">Catalyzes the oxidation of L-aspartate to iminoaspartate.</text>
</comment>
<evidence type="ECO:0000259" key="14">
    <source>
        <dbReference type="Pfam" id="PF02910"/>
    </source>
</evidence>
<sequence length="526" mass="58059">MKTLDFDFIIIGSGLAGLVAAYHAADHGSVALISKSELDVSNSYHAQGGIAVAIDKDDHPENHFQDTLIAGRGLCDHDAVDILVREGQECIQEIISCGMEFDRDENGELFLGLEGGHTHRRILHAGGDATGKMMTSFMLKKVLEKKNISTFEYTAAVRILVHEGHCYGVQALQFMSGENILFKGRATVMATGGLSRLYTRSTNPHTATGDGVALAWRAGVQMADMEFIQFHPSALSLPGEDAFLVSEAVRGEGARLLDVNGERFMEGVHPMAELAPRDVVAAAIFRQMKKTDSSYVYLSLKHLDADYIRSRFQSIDAHLSRLGIDMTQDLIPVAPAAHYMVGGILTDLWGQTNLPGLYACGEVASTGVMGANRLASNSLLECLVYGKRAIEKARRNLQETKETETPAPIFLNKETDEEFLSVKNELADLMNSHVGILRNHEGLISAFEEVNKISLRYNAPSNDYNRHKIKNLIDICRLIINSALLRKESRGGHIREDHPEEVAEQAKHIIQQLGKEIQYEPVRIKK</sequence>
<keyword evidence="8 12" id="KW-0560">Oxidoreductase</keyword>
<comment type="cofactor">
    <cofactor evidence="1 12">
        <name>FAD</name>
        <dbReference type="ChEBI" id="CHEBI:57692"/>
    </cofactor>
</comment>
<protein>
    <recommendedName>
        <fullName evidence="4 10">L-aspartate oxidase</fullName>
        <ecNumber evidence="4 10">1.4.3.16</ecNumber>
    </recommendedName>
</protein>
<dbReference type="InterPro" id="IPR037099">
    <property type="entry name" value="Fum_R/Succ_DH_flav-like_C_sf"/>
</dbReference>
<dbReference type="SUPFAM" id="SSF56425">
    <property type="entry name" value="Succinate dehydrogenase/fumarate reductase flavoprotein, catalytic domain"/>
    <property type="match status" value="1"/>
</dbReference>
<dbReference type="Gene3D" id="1.20.58.100">
    <property type="entry name" value="Fumarate reductase/succinate dehydrogenase flavoprotein-like, C-terminal domain"/>
    <property type="match status" value="1"/>
</dbReference>
<comment type="subcellular location">
    <subcellularLocation>
        <location evidence="12">Cytoplasm</location>
    </subcellularLocation>
</comment>
<comment type="pathway">
    <text evidence="2 12">Cofactor biosynthesis; NAD(+) biosynthesis; iminoaspartate from L-aspartate (oxidase route): step 1/1.</text>
</comment>
<feature type="active site" description="Proton acceptor" evidence="11">
    <location>
        <position position="277"/>
    </location>
</feature>
<dbReference type="GO" id="GO:0034628">
    <property type="term" value="P:'de novo' NAD+ biosynthetic process from L-aspartate"/>
    <property type="evidence" value="ECO:0007669"/>
    <property type="project" value="TreeGrafter"/>
</dbReference>
<reference evidence="15 16" key="1">
    <citation type="submission" date="2019-10" db="EMBL/GenBank/DDBJ databases">
        <title>Prolixibacter strains distinguished by the presence of nitrate reductase genes were adept at nitrate-dependent anaerobic corrosion of metallic iron and carbon steel.</title>
        <authorList>
            <person name="Iino T."/>
            <person name="Shono N."/>
            <person name="Ito K."/>
            <person name="Nakamura R."/>
            <person name="Sueoka K."/>
            <person name="Harayama S."/>
            <person name="Ohkuma M."/>
        </authorList>
    </citation>
    <scope>NUCLEOTIDE SEQUENCE [LARGE SCALE GENOMIC DNA]</scope>
    <source>
        <strain evidence="15 16">JCM 13498</strain>
    </source>
</reference>
<dbReference type="Pfam" id="PF00890">
    <property type="entry name" value="FAD_binding_2"/>
    <property type="match status" value="1"/>
</dbReference>
<dbReference type="InterPro" id="IPR036188">
    <property type="entry name" value="FAD/NAD-bd_sf"/>
</dbReference>
<gene>
    <name evidence="15" type="ORF">PbJCM13498_20130</name>
</gene>